<dbReference type="Proteomes" id="UP000308528">
    <property type="component" value="Unassembled WGS sequence"/>
</dbReference>
<dbReference type="Pfam" id="PF04715">
    <property type="entry name" value="Anth_synt_I_N"/>
    <property type="match status" value="1"/>
</dbReference>
<name>A0A4S4NR52_9BACT</name>
<evidence type="ECO:0000256" key="8">
    <source>
        <dbReference type="ARBA" id="ARBA00047683"/>
    </source>
</evidence>
<comment type="subunit">
    <text evidence="2">Heterotetramer consisting of two non-identical subunits: a beta subunit (TrpG) and a large alpha subunit (TrpE).</text>
</comment>
<evidence type="ECO:0000256" key="5">
    <source>
        <dbReference type="ARBA" id="ARBA00022842"/>
    </source>
</evidence>
<dbReference type="GO" id="GO:0046872">
    <property type="term" value="F:metal ion binding"/>
    <property type="evidence" value="ECO:0007669"/>
    <property type="project" value="UniProtKB-KW"/>
</dbReference>
<dbReference type="RefSeq" id="WP_136456508.1">
    <property type="nucleotide sequence ID" value="NZ_SRSF01000001.1"/>
</dbReference>
<dbReference type="SUPFAM" id="SSF56322">
    <property type="entry name" value="ADC synthase"/>
    <property type="match status" value="1"/>
</dbReference>
<reference evidence="11 12" key="1">
    <citation type="submission" date="2019-04" db="EMBL/GenBank/DDBJ databases">
        <title>Lewinella litorea sp. nov., isolated from a marine sand.</title>
        <authorList>
            <person name="Yoon J.-H."/>
        </authorList>
    </citation>
    <scope>NUCLEOTIDE SEQUENCE [LARGE SCALE GENOMIC DNA]</scope>
    <source>
        <strain evidence="11 12">HSMS-39</strain>
    </source>
</reference>
<feature type="domain" description="Anthranilate synthase component I N-terminal" evidence="10">
    <location>
        <begin position="23"/>
        <end position="170"/>
    </location>
</feature>
<sequence>MTTSTTAQPTTRLKVLTRRLTADQLTPVSVYLAVRDRFTDPVLLESNETRNNEHYFSILGLETLAAYRVDQGVIRRGRVGEAPTEVPCNDSQTVSEDLHSFLGSFAIDYGDTTPLIRQFNGLIGHTNFEGVAYFDTLSFHNPQHLRAPALRYHLYRFLLVFHHYRDELLLLENLPEGEESRLDEVERAIRSGGTVHPFQTSGEESSNLTDDEFRELVAKGKHHCRIGDVFQIVLSRQFQQGFQGDEFQVYRALRSINPSPYLFYFDYGDYRIMGSSPESQMVIRDGVARLNPIAGTYKRTGDSERDREATERLLADPKENAEHVMLVDLARNDLSRHTRDVTVRSLRQVHYYSHVIHLVSTVDGRLERDDVAVRVFGDTFPAGTLSGAPKYRAIELIDRYENRQRGFYGGAIGFIDFDGGMNQAILIRSFFSQDNTLYYQAGAGVVAASDEESETQEVYNKLGALTKALTKAETLPASF</sequence>
<evidence type="ECO:0000256" key="4">
    <source>
        <dbReference type="ARBA" id="ARBA00022723"/>
    </source>
</evidence>
<keyword evidence="5" id="KW-0460">Magnesium</keyword>
<evidence type="ECO:0000313" key="12">
    <source>
        <dbReference type="Proteomes" id="UP000308528"/>
    </source>
</evidence>
<keyword evidence="6" id="KW-0456">Lyase</keyword>
<evidence type="ECO:0000256" key="3">
    <source>
        <dbReference type="ARBA" id="ARBA00020653"/>
    </source>
</evidence>
<dbReference type="InterPro" id="IPR005801">
    <property type="entry name" value="ADC_synthase"/>
</dbReference>
<evidence type="ECO:0000256" key="6">
    <source>
        <dbReference type="ARBA" id="ARBA00023239"/>
    </source>
</evidence>
<evidence type="ECO:0000256" key="1">
    <source>
        <dbReference type="ARBA" id="ARBA00001946"/>
    </source>
</evidence>
<dbReference type="InterPro" id="IPR006805">
    <property type="entry name" value="Anth_synth_I_N"/>
</dbReference>
<dbReference type="OrthoDB" id="9803598at2"/>
<gene>
    <name evidence="11" type="ORF">E4021_03455</name>
</gene>
<dbReference type="Pfam" id="PF00425">
    <property type="entry name" value="Chorismate_bind"/>
    <property type="match status" value="1"/>
</dbReference>
<comment type="catalytic activity">
    <reaction evidence="8">
        <text>chorismate + L-glutamine = anthranilate + pyruvate + L-glutamate + H(+)</text>
        <dbReference type="Rhea" id="RHEA:21732"/>
        <dbReference type="ChEBI" id="CHEBI:15361"/>
        <dbReference type="ChEBI" id="CHEBI:15378"/>
        <dbReference type="ChEBI" id="CHEBI:16567"/>
        <dbReference type="ChEBI" id="CHEBI:29748"/>
        <dbReference type="ChEBI" id="CHEBI:29985"/>
        <dbReference type="ChEBI" id="CHEBI:58359"/>
        <dbReference type="EC" id="4.1.3.27"/>
    </reaction>
</comment>
<keyword evidence="4" id="KW-0479">Metal-binding</keyword>
<accession>A0A4S4NR52</accession>
<dbReference type="InterPro" id="IPR019999">
    <property type="entry name" value="Anth_synth_I-like"/>
</dbReference>
<dbReference type="InterPro" id="IPR015890">
    <property type="entry name" value="Chorismate_C"/>
</dbReference>
<protein>
    <recommendedName>
        <fullName evidence="3">Anthranilate synthase component 1</fullName>
    </recommendedName>
</protein>
<evidence type="ECO:0000256" key="7">
    <source>
        <dbReference type="ARBA" id="ARBA00025634"/>
    </source>
</evidence>
<dbReference type="GO" id="GO:0004049">
    <property type="term" value="F:anthranilate synthase activity"/>
    <property type="evidence" value="ECO:0007669"/>
    <property type="project" value="UniProtKB-EC"/>
</dbReference>
<comment type="function">
    <text evidence="7">Part of a heterotetrameric complex that catalyzes the two-step biosynthesis of anthranilate, an intermediate in the biosynthesis of L-tryptophan. In the first step, the glutamine-binding beta subunit (TrpG) of anthranilate synthase (AS) provides the glutamine amidotransferase activity which generates ammonia as a substrate that, along with chorismate, is used in the second step, catalyzed by the large alpha subunit of AS (TrpE) to produce anthranilate. In the absence of TrpG, TrpE can synthesize anthranilate directly from chorismate and high concentrations of ammonia.</text>
</comment>
<evidence type="ECO:0000259" key="9">
    <source>
        <dbReference type="Pfam" id="PF00425"/>
    </source>
</evidence>
<dbReference type="AlphaFoldDB" id="A0A4S4NR52"/>
<dbReference type="Gene3D" id="3.60.120.10">
    <property type="entry name" value="Anthranilate synthase"/>
    <property type="match status" value="1"/>
</dbReference>
<dbReference type="EMBL" id="SRSF01000001">
    <property type="protein sequence ID" value="THH41665.1"/>
    <property type="molecule type" value="Genomic_DNA"/>
</dbReference>
<dbReference type="PANTHER" id="PTHR11236">
    <property type="entry name" value="AMINOBENZOATE/ANTHRANILATE SYNTHASE"/>
    <property type="match status" value="1"/>
</dbReference>
<feature type="domain" description="Chorismate-utilising enzyme C-terminal" evidence="9">
    <location>
        <begin position="211"/>
        <end position="461"/>
    </location>
</feature>
<evidence type="ECO:0000313" key="11">
    <source>
        <dbReference type="EMBL" id="THH41665.1"/>
    </source>
</evidence>
<comment type="caution">
    <text evidence="11">The sequence shown here is derived from an EMBL/GenBank/DDBJ whole genome shotgun (WGS) entry which is preliminary data.</text>
</comment>
<comment type="cofactor">
    <cofactor evidence="1">
        <name>Mg(2+)</name>
        <dbReference type="ChEBI" id="CHEBI:18420"/>
    </cofactor>
</comment>
<evidence type="ECO:0000259" key="10">
    <source>
        <dbReference type="Pfam" id="PF04715"/>
    </source>
</evidence>
<dbReference type="PRINTS" id="PR00095">
    <property type="entry name" value="ANTSNTHASEI"/>
</dbReference>
<dbReference type="PANTHER" id="PTHR11236:SF48">
    <property type="entry name" value="ISOCHORISMATE SYNTHASE MENF"/>
    <property type="match status" value="1"/>
</dbReference>
<keyword evidence="12" id="KW-1185">Reference proteome</keyword>
<proteinExistence type="predicted"/>
<evidence type="ECO:0000256" key="2">
    <source>
        <dbReference type="ARBA" id="ARBA00011575"/>
    </source>
</evidence>
<dbReference type="GO" id="GO:0000162">
    <property type="term" value="P:L-tryptophan biosynthetic process"/>
    <property type="evidence" value="ECO:0007669"/>
    <property type="project" value="TreeGrafter"/>
</dbReference>
<organism evidence="11 12">
    <name type="scientific">Neolewinella litorea</name>
    <dbReference type="NCBI Taxonomy" id="2562452"/>
    <lineage>
        <taxon>Bacteria</taxon>
        <taxon>Pseudomonadati</taxon>
        <taxon>Bacteroidota</taxon>
        <taxon>Saprospiria</taxon>
        <taxon>Saprospirales</taxon>
        <taxon>Lewinellaceae</taxon>
        <taxon>Neolewinella</taxon>
    </lineage>
</organism>